<evidence type="ECO:0008006" key="4">
    <source>
        <dbReference type="Google" id="ProtNLM"/>
    </source>
</evidence>
<dbReference type="RefSeq" id="WP_380216588.1">
    <property type="nucleotide sequence ID" value="NZ_JBHTBN010000001.1"/>
</dbReference>
<keyword evidence="1" id="KW-0472">Membrane</keyword>
<keyword evidence="1" id="KW-0812">Transmembrane</keyword>
<feature type="transmembrane region" description="Helical" evidence="1">
    <location>
        <begin position="37"/>
        <end position="56"/>
    </location>
</feature>
<keyword evidence="1" id="KW-1133">Transmembrane helix</keyword>
<feature type="transmembrane region" description="Helical" evidence="1">
    <location>
        <begin position="6"/>
        <end position="25"/>
    </location>
</feature>
<feature type="transmembrane region" description="Helical" evidence="1">
    <location>
        <begin position="62"/>
        <end position="80"/>
    </location>
</feature>
<comment type="caution">
    <text evidence="2">The sequence shown here is derived from an EMBL/GenBank/DDBJ whole genome shotgun (WGS) entry which is preliminary data.</text>
</comment>
<evidence type="ECO:0000256" key="1">
    <source>
        <dbReference type="SAM" id="Phobius"/>
    </source>
</evidence>
<dbReference type="EMBL" id="JBHTBN010000001">
    <property type="protein sequence ID" value="MFC7356744.1"/>
    <property type="molecule type" value="Genomic_DNA"/>
</dbReference>
<evidence type="ECO:0000313" key="2">
    <source>
        <dbReference type="EMBL" id="MFC7356744.1"/>
    </source>
</evidence>
<protein>
    <recommendedName>
        <fullName evidence="4">EamA domain-containing protein</fullName>
    </recommendedName>
</protein>
<sequence>MGFIATGFAVAIGAVLVFVLFEWLRFKAILTNESVSIVYYIVGLLLGLMGLFFSWIWVYYGVLFYSVPALIVSGIYTLRASVIFKRPLFLKLNMAVIIISVSISIITFFIYL</sequence>
<gene>
    <name evidence="2" type="ORF">ACFQO1_03520</name>
</gene>
<name>A0ABW2MPB8_9FLAO</name>
<dbReference type="Proteomes" id="UP001596415">
    <property type="component" value="Unassembled WGS sequence"/>
</dbReference>
<proteinExistence type="predicted"/>
<evidence type="ECO:0000313" key="3">
    <source>
        <dbReference type="Proteomes" id="UP001596415"/>
    </source>
</evidence>
<keyword evidence="3" id="KW-1185">Reference proteome</keyword>
<feature type="transmembrane region" description="Helical" evidence="1">
    <location>
        <begin position="92"/>
        <end position="111"/>
    </location>
</feature>
<accession>A0ABW2MPB8</accession>
<organism evidence="2 3">
    <name type="scientific">Jejudonia soesokkakensis</name>
    <dbReference type="NCBI Taxonomy" id="1323432"/>
    <lineage>
        <taxon>Bacteria</taxon>
        <taxon>Pseudomonadati</taxon>
        <taxon>Bacteroidota</taxon>
        <taxon>Flavobacteriia</taxon>
        <taxon>Flavobacteriales</taxon>
        <taxon>Flavobacteriaceae</taxon>
        <taxon>Jejudonia</taxon>
    </lineage>
</organism>
<reference evidence="3" key="1">
    <citation type="journal article" date="2019" name="Int. J. Syst. Evol. Microbiol.">
        <title>The Global Catalogue of Microorganisms (GCM) 10K type strain sequencing project: providing services to taxonomists for standard genome sequencing and annotation.</title>
        <authorList>
            <consortium name="The Broad Institute Genomics Platform"/>
            <consortium name="The Broad Institute Genome Sequencing Center for Infectious Disease"/>
            <person name="Wu L."/>
            <person name="Ma J."/>
        </authorList>
    </citation>
    <scope>NUCLEOTIDE SEQUENCE [LARGE SCALE GENOMIC DNA]</scope>
    <source>
        <strain evidence="3">CGMCC 1.16306</strain>
    </source>
</reference>